<evidence type="ECO:0000313" key="2">
    <source>
        <dbReference type="EMBL" id="KAJ2776260.1"/>
    </source>
</evidence>
<dbReference type="Proteomes" id="UP001140217">
    <property type="component" value="Unassembled WGS sequence"/>
</dbReference>
<feature type="region of interest" description="Disordered" evidence="1">
    <location>
        <begin position="1"/>
        <end position="79"/>
    </location>
</feature>
<comment type="caution">
    <text evidence="2">The sequence shown here is derived from an EMBL/GenBank/DDBJ whole genome shotgun (WGS) entry which is preliminary data.</text>
</comment>
<proteinExistence type="predicted"/>
<dbReference type="EMBL" id="JANBUL010000379">
    <property type="protein sequence ID" value="KAJ2776260.1"/>
    <property type="molecule type" value="Genomic_DNA"/>
</dbReference>
<dbReference type="PRINTS" id="PR01871">
    <property type="entry name" value="ANNEXINVII"/>
</dbReference>
<protein>
    <submittedName>
        <fullName evidence="2">Uncharacterized protein</fullName>
    </submittedName>
</protein>
<keyword evidence="3" id="KW-1185">Reference proteome</keyword>
<dbReference type="PANTHER" id="PTHR31649">
    <property type="entry name" value="AGAP009604-PA"/>
    <property type="match status" value="1"/>
</dbReference>
<evidence type="ECO:0000256" key="1">
    <source>
        <dbReference type="SAM" id="MobiDB-lite"/>
    </source>
</evidence>
<dbReference type="OrthoDB" id="2142040at2759"/>
<dbReference type="InterPro" id="IPR006616">
    <property type="entry name" value="DM9_repeat"/>
</dbReference>
<evidence type="ECO:0000313" key="3">
    <source>
        <dbReference type="Proteomes" id="UP001140217"/>
    </source>
</evidence>
<sequence>MGSYNYDGGYPPQTYDDGYGPFSGNGDDDGTRALRPQQGGGPSNRPPPPPNPAVGSGPMSSVMPSAPAGFEFGGGYPPPGGGFGGPGGFAIPPPNGGYGGGYGGGGYPPMGGSYPQQYGARPPMGGGYPPMSNGGGYPPMNGGGYPPASGGGYPPMSAGGYPPANRPPPSSAGPASNPSLRPPPQQQQNLTQSAPNMGNAGNKGAPPTGSGGAQPSMYRPQGSASQGPVGGGGSANRGMYWSAAGTQNARIPGTAVRAGSYLGDPVFIGRAKHKDSLVVGMATMAKEGLAAAYDGKPLLFREYEVLCGPADAYRWVEVDGRFHIKDLKGARPLQCGTDKHGEPLYAARTELHGRDYVGVVNEKTKVMRFPHKGSEDKAKTYSVLCET</sequence>
<dbReference type="AlphaFoldDB" id="A0A9W8H0M4"/>
<name>A0A9W8H0M4_9FUNG</name>
<gene>
    <name evidence="2" type="ORF">H4R18_005761</name>
</gene>
<feature type="region of interest" description="Disordered" evidence="1">
    <location>
        <begin position="156"/>
        <end position="233"/>
    </location>
</feature>
<feature type="compositionally biased region" description="Polar residues" evidence="1">
    <location>
        <begin position="186"/>
        <end position="196"/>
    </location>
</feature>
<accession>A0A9W8H0M4</accession>
<organism evidence="2 3">
    <name type="scientific">Coemansia javaensis</name>
    <dbReference type="NCBI Taxonomy" id="2761396"/>
    <lineage>
        <taxon>Eukaryota</taxon>
        <taxon>Fungi</taxon>
        <taxon>Fungi incertae sedis</taxon>
        <taxon>Zoopagomycota</taxon>
        <taxon>Kickxellomycotina</taxon>
        <taxon>Kickxellomycetes</taxon>
        <taxon>Kickxellales</taxon>
        <taxon>Kickxellaceae</taxon>
        <taxon>Coemansia</taxon>
    </lineage>
</organism>
<dbReference type="SMART" id="SM00696">
    <property type="entry name" value="DM9"/>
    <property type="match status" value="2"/>
</dbReference>
<dbReference type="Pfam" id="PF11901">
    <property type="entry name" value="DM9"/>
    <property type="match status" value="1"/>
</dbReference>
<dbReference type="PANTHER" id="PTHR31649:SF1">
    <property type="entry name" value="FARNESOIC ACID O-METHYL TRANSFERASE DOMAIN-CONTAINING PROTEIN"/>
    <property type="match status" value="1"/>
</dbReference>
<reference evidence="2" key="1">
    <citation type="submission" date="2022-07" db="EMBL/GenBank/DDBJ databases">
        <title>Phylogenomic reconstructions and comparative analyses of Kickxellomycotina fungi.</title>
        <authorList>
            <person name="Reynolds N.K."/>
            <person name="Stajich J.E."/>
            <person name="Barry K."/>
            <person name="Grigoriev I.V."/>
            <person name="Crous P."/>
            <person name="Smith M.E."/>
        </authorList>
    </citation>
    <scope>NUCLEOTIDE SEQUENCE</scope>
    <source>
        <strain evidence="2">NBRC 105414</strain>
    </source>
</reference>